<dbReference type="InParanoid" id="A0A3N4KYP4"/>
<keyword evidence="3" id="KW-1185">Reference proteome</keyword>
<protein>
    <submittedName>
        <fullName evidence="2">Uncharacterized protein</fullName>
    </submittedName>
</protein>
<evidence type="ECO:0000256" key="1">
    <source>
        <dbReference type="SAM" id="Phobius"/>
    </source>
</evidence>
<proteinExistence type="predicted"/>
<gene>
    <name evidence="2" type="ORF">P167DRAFT_542841</name>
</gene>
<evidence type="ECO:0000313" key="3">
    <source>
        <dbReference type="Proteomes" id="UP000277580"/>
    </source>
</evidence>
<keyword evidence="1" id="KW-1133">Transmembrane helix</keyword>
<organism evidence="2 3">
    <name type="scientific">Morchella conica CCBAS932</name>
    <dbReference type="NCBI Taxonomy" id="1392247"/>
    <lineage>
        <taxon>Eukaryota</taxon>
        <taxon>Fungi</taxon>
        <taxon>Dikarya</taxon>
        <taxon>Ascomycota</taxon>
        <taxon>Pezizomycotina</taxon>
        <taxon>Pezizomycetes</taxon>
        <taxon>Pezizales</taxon>
        <taxon>Morchellaceae</taxon>
        <taxon>Morchella</taxon>
    </lineage>
</organism>
<reference evidence="2 3" key="1">
    <citation type="journal article" date="2018" name="Nat. Ecol. Evol.">
        <title>Pezizomycetes genomes reveal the molecular basis of ectomycorrhizal truffle lifestyle.</title>
        <authorList>
            <person name="Murat C."/>
            <person name="Payen T."/>
            <person name="Noel B."/>
            <person name="Kuo A."/>
            <person name="Morin E."/>
            <person name="Chen J."/>
            <person name="Kohler A."/>
            <person name="Krizsan K."/>
            <person name="Balestrini R."/>
            <person name="Da Silva C."/>
            <person name="Montanini B."/>
            <person name="Hainaut M."/>
            <person name="Levati E."/>
            <person name="Barry K.W."/>
            <person name="Belfiori B."/>
            <person name="Cichocki N."/>
            <person name="Clum A."/>
            <person name="Dockter R.B."/>
            <person name="Fauchery L."/>
            <person name="Guy J."/>
            <person name="Iotti M."/>
            <person name="Le Tacon F."/>
            <person name="Lindquist E.A."/>
            <person name="Lipzen A."/>
            <person name="Malagnac F."/>
            <person name="Mello A."/>
            <person name="Molinier V."/>
            <person name="Miyauchi S."/>
            <person name="Poulain J."/>
            <person name="Riccioni C."/>
            <person name="Rubini A."/>
            <person name="Sitrit Y."/>
            <person name="Splivallo R."/>
            <person name="Traeger S."/>
            <person name="Wang M."/>
            <person name="Zifcakova L."/>
            <person name="Wipf D."/>
            <person name="Zambonelli A."/>
            <person name="Paolocci F."/>
            <person name="Nowrousian M."/>
            <person name="Ottonello S."/>
            <person name="Baldrian P."/>
            <person name="Spatafora J.W."/>
            <person name="Henrissat B."/>
            <person name="Nagy L.G."/>
            <person name="Aury J.M."/>
            <person name="Wincker P."/>
            <person name="Grigoriev I.V."/>
            <person name="Bonfante P."/>
            <person name="Martin F.M."/>
        </authorList>
    </citation>
    <scope>NUCLEOTIDE SEQUENCE [LARGE SCALE GENOMIC DNA]</scope>
    <source>
        <strain evidence="2 3">CCBAS932</strain>
    </source>
</reference>
<dbReference type="AlphaFoldDB" id="A0A3N4KYP4"/>
<dbReference type="Proteomes" id="UP000277580">
    <property type="component" value="Unassembled WGS sequence"/>
</dbReference>
<keyword evidence="1" id="KW-0472">Membrane</keyword>
<feature type="transmembrane region" description="Helical" evidence="1">
    <location>
        <begin position="102"/>
        <end position="120"/>
    </location>
</feature>
<evidence type="ECO:0000313" key="2">
    <source>
        <dbReference type="EMBL" id="RPB15694.1"/>
    </source>
</evidence>
<accession>A0A3N4KYP4</accession>
<dbReference type="EMBL" id="ML119112">
    <property type="protein sequence ID" value="RPB15694.1"/>
    <property type="molecule type" value="Genomic_DNA"/>
</dbReference>
<name>A0A3N4KYP4_9PEZI</name>
<keyword evidence="1" id="KW-0812">Transmembrane</keyword>
<sequence length="124" mass="13235">MSRSALVKKGSGTVLASLLCHCGVMGNSSTCTLHAGSQGKKELCPYSSFGGKQDKVEYIKRIGMTTRAAGTGVDWNMQGVYPGTKNSTTSKSTWIYTIMEPHFLGIIYIGIPLIVGLSVLDDIT</sequence>